<dbReference type="Gene3D" id="3.50.50.60">
    <property type="entry name" value="FAD/NAD(P)-binding domain"/>
    <property type="match status" value="1"/>
</dbReference>
<dbReference type="Proteomes" id="UP000271974">
    <property type="component" value="Unassembled WGS sequence"/>
</dbReference>
<feature type="domain" description="Glucose-methanol-choline oxidoreductase C-terminal" evidence="2">
    <location>
        <begin position="52"/>
        <end position="194"/>
    </location>
</feature>
<organism evidence="3 4">
    <name type="scientific">Elysia chlorotica</name>
    <name type="common">Eastern emerald elysia</name>
    <name type="synonym">Sea slug</name>
    <dbReference type="NCBI Taxonomy" id="188477"/>
    <lineage>
        <taxon>Eukaryota</taxon>
        <taxon>Metazoa</taxon>
        <taxon>Spiralia</taxon>
        <taxon>Lophotrochozoa</taxon>
        <taxon>Mollusca</taxon>
        <taxon>Gastropoda</taxon>
        <taxon>Heterobranchia</taxon>
        <taxon>Euthyneura</taxon>
        <taxon>Panpulmonata</taxon>
        <taxon>Sacoglossa</taxon>
        <taxon>Placobranchoidea</taxon>
        <taxon>Plakobranchidae</taxon>
        <taxon>Elysia</taxon>
    </lineage>
</organism>
<evidence type="ECO:0000256" key="1">
    <source>
        <dbReference type="ARBA" id="ARBA00010790"/>
    </source>
</evidence>
<dbReference type="PANTHER" id="PTHR11552">
    <property type="entry name" value="GLUCOSE-METHANOL-CHOLINE GMC OXIDOREDUCTASE"/>
    <property type="match status" value="1"/>
</dbReference>
<dbReference type="Pfam" id="PF05199">
    <property type="entry name" value="GMC_oxred_C"/>
    <property type="match status" value="1"/>
</dbReference>
<evidence type="ECO:0000313" key="4">
    <source>
        <dbReference type="Proteomes" id="UP000271974"/>
    </source>
</evidence>
<dbReference type="GO" id="GO:0016614">
    <property type="term" value="F:oxidoreductase activity, acting on CH-OH group of donors"/>
    <property type="evidence" value="ECO:0007669"/>
    <property type="project" value="InterPro"/>
</dbReference>
<dbReference type="PANTHER" id="PTHR11552:SF147">
    <property type="entry name" value="CHOLINE DEHYDROGENASE, MITOCHONDRIAL"/>
    <property type="match status" value="1"/>
</dbReference>
<dbReference type="EMBL" id="RQTK01001484">
    <property type="protein sequence ID" value="RUS70131.1"/>
    <property type="molecule type" value="Genomic_DNA"/>
</dbReference>
<evidence type="ECO:0000313" key="3">
    <source>
        <dbReference type="EMBL" id="RUS70131.1"/>
    </source>
</evidence>
<dbReference type="SUPFAM" id="SSF51905">
    <property type="entry name" value="FAD/NAD(P)-binding domain"/>
    <property type="match status" value="1"/>
</dbReference>
<proteinExistence type="inferred from homology"/>
<gene>
    <name evidence="3" type="ORF">EGW08_022108</name>
</gene>
<accession>A0A433SLR1</accession>
<dbReference type="OrthoDB" id="269227at2759"/>
<comment type="caution">
    <text evidence="3">The sequence shown here is derived from an EMBL/GenBank/DDBJ whole genome shotgun (WGS) entry which is preliminary data.</text>
</comment>
<evidence type="ECO:0000259" key="2">
    <source>
        <dbReference type="Pfam" id="PF05199"/>
    </source>
</evidence>
<keyword evidence="4" id="KW-1185">Reference proteome</keyword>
<dbReference type="AlphaFoldDB" id="A0A433SLR1"/>
<name>A0A433SLR1_ELYCH</name>
<dbReference type="InterPro" id="IPR012132">
    <property type="entry name" value="GMC_OxRdtase"/>
</dbReference>
<comment type="similarity">
    <text evidence="1">Belongs to the GMC oxidoreductase family.</text>
</comment>
<reference evidence="3 4" key="1">
    <citation type="submission" date="2019-01" db="EMBL/GenBank/DDBJ databases">
        <title>A draft genome assembly of the solar-powered sea slug Elysia chlorotica.</title>
        <authorList>
            <person name="Cai H."/>
            <person name="Li Q."/>
            <person name="Fang X."/>
            <person name="Li J."/>
            <person name="Curtis N.E."/>
            <person name="Altenburger A."/>
            <person name="Shibata T."/>
            <person name="Feng M."/>
            <person name="Maeda T."/>
            <person name="Schwartz J.A."/>
            <person name="Shigenobu S."/>
            <person name="Lundholm N."/>
            <person name="Nishiyama T."/>
            <person name="Yang H."/>
            <person name="Hasebe M."/>
            <person name="Li S."/>
            <person name="Pierce S.K."/>
            <person name="Wang J."/>
        </authorList>
    </citation>
    <scope>NUCLEOTIDE SEQUENCE [LARGE SCALE GENOMIC DNA]</scope>
    <source>
        <strain evidence="3">EC2010</strain>
        <tissue evidence="3">Whole organism of an adult</tissue>
    </source>
</reference>
<dbReference type="InterPro" id="IPR007867">
    <property type="entry name" value="GMC_OxRtase_C"/>
</dbReference>
<dbReference type="SUPFAM" id="SSF54373">
    <property type="entry name" value="FAD-linked reductases, C-terminal domain"/>
    <property type="match status" value="1"/>
</dbReference>
<dbReference type="STRING" id="188477.A0A433SLR1"/>
<dbReference type="Gene3D" id="3.30.560.10">
    <property type="entry name" value="Glucose Oxidase, domain 3"/>
    <property type="match status" value="1"/>
</dbReference>
<protein>
    <recommendedName>
        <fullName evidence="2">Glucose-methanol-choline oxidoreductase C-terminal domain-containing protein</fullName>
    </recommendedName>
</protein>
<dbReference type="InterPro" id="IPR036188">
    <property type="entry name" value="FAD/NAD-bd_sf"/>
</dbReference>
<sequence>MEWPDIQLHIQNSIFKRSASRSLNMAEEMVEELGHRDAWEYGFTCMTSVPRPESRGNISLVSVDPFDPPRIYPNYLDNPYDMDILVKGLDGCRNLMTSKPMQAVGAMFLDTTPLKACGQHKFDSREYWTCAIEQRPLTIYHPVGTCKMGPRGDPTAVVDSKLRVQGLTGLRVVDASIMPWIPSANTHIPTIMVAEKAADLILGKQPPPPIEL</sequence>
<dbReference type="GO" id="GO:0050660">
    <property type="term" value="F:flavin adenine dinucleotide binding"/>
    <property type="evidence" value="ECO:0007669"/>
    <property type="project" value="InterPro"/>
</dbReference>